<feature type="region of interest" description="Disordered" evidence="1">
    <location>
        <begin position="41"/>
        <end position="73"/>
    </location>
</feature>
<protein>
    <submittedName>
        <fullName evidence="2">Uncharacterized protein</fullName>
    </submittedName>
</protein>
<sequence length="73" mass="8015">MGTIITPCLALEDGAAFQGNIDMDSENEVLRSAFDEVDSEVATRTVDRDEVPGNVEQEEAPTDETEVRREDNA</sequence>
<keyword evidence="3" id="KW-1185">Reference proteome</keyword>
<gene>
    <name evidence="2" type="ORF">GCM10023342_02960</name>
</gene>
<organism evidence="2 3">
    <name type="scientific">Modicisalibacter zincidurans</name>
    <dbReference type="NCBI Taxonomy" id="1178777"/>
    <lineage>
        <taxon>Bacteria</taxon>
        <taxon>Pseudomonadati</taxon>
        <taxon>Pseudomonadota</taxon>
        <taxon>Gammaproteobacteria</taxon>
        <taxon>Oceanospirillales</taxon>
        <taxon>Halomonadaceae</taxon>
        <taxon>Modicisalibacter</taxon>
    </lineage>
</organism>
<proteinExistence type="predicted"/>
<dbReference type="Proteomes" id="UP001500074">
    <property type="component" value="Unassembled WGS sequence"/>
</dbReference>
<comment type="caution">
    <text evidence="2">The sequence shown here is derived from an EMBL/GenBank/DDBJ whole genome shotgun (WGS) entry which is preliminary data.</text>
</comment>
<name>A0ABP9R032_9GAMM</name>
<evidence type="ECO:0000313" key="3">
    <source>
        <dbReference type="Proteomes" id="UP001500074"/>
    </source>
</evidence>
<evidence type="ECO:0000256" key="1">
    <source>
        <dbReference type="SAM" id="MobiDB-lite"/>
    </source>
</evidence>
<dbReference type="EMBL" id="BAABKI010000003">
    <property type="protein sequence ID" value="GAA5170070.1"/>
    <property type="molecule type" value="Genomic_DNA"/>
</dbReference>
<accession>A0ABP9R032</accession>
<evidence type="ECO:0000313" key="2">
    <source>
        <dbReference type="EMBL" id="GAA5170070.1"/>
    </source>
</evidence>
<reference evidence="3" key="1">
    <citation type="journal article" date="2019" name="Int. J. Syst. Evol. Microbiol.">
        <title>The Global Catalogue of Microorganisms (GCM) 10K type strain sequencing project: providing services to taxonomists for standard genome sequencing and annotation.</title>
        <authorList>
            <consortium name="The Broad Institute Genomics Platform"/>
            <consortium name="The Broad Institute Genome Sequencing Center for Infectious Disease"/>
            <person name="Wu L."/>
            <person name="Ma J."/>
        </authorList>
    </citation>
    <scope>NUCLEOTIDE SEQUENCE [LARGE SCALE GENOMIC DNA]</scope>
    <source>
        <strain evidence="3">JCM 18472</strain>
    </source>
</reference>